<evidence type="ECO:0000313" key="10">
    <source>
        <dbReference type="RefSeq" id="XP_003742817.1"/>
    </source>
</evidence>
<dbReference type="Proteomes" id="UP000694867">
    <property type="component" value="Unplaced"/>
</dbReference>
<organism evidence="9 10">
    <name type="scientific">Galendromus occidentalis</name>
    <name type="common">western predatory mite</name>
    <dbReference type="NCBI Taxonomy" id="34638"/>
    <lineage>
        <taxon>Eukaryota</taxon>
        <taxon>Metazoa</taxon>
        <taxon>Ecdysozoa</taxon>
        <taxon>Arthropoda</taxon>
        <taxon>Chelicerata</taxon>
        <taxon>Arachnida</taxon>
        <taxon>Acari</taxon>
        <taxon>Parasitiformes</taxon>
        <taxon>Mesostigmata</taxon>
        <taxon>Gamasina</taxon>
        <taxon>Phytoseioidea</taxon>
        <taxon>Phytoseiidae</taxon>
        <taxon>Typhlodrominae</taxon>
        <taxon>Galendromus</taxon>
    </lineage>
</organism>
<protein>
    <recommendedName>
        <fullName evidence="8">Phosphate transporter</fullName>
    </recommendedName>
</protein>
<dbReference type="InterPro" id="IPR001204">
    <property type="entry name" value="Phos_transporter"/>
</dbReference>
<feature type="transmembrane region" description="Helical" evidence="8">
    <location>
        <begin position="149"/>
        <end position="172"/>
    </location>
</feature>
<evidence type="ECO:0000256" key="1">
    <source>
        <dbReference type="ARBA" id="ARBA00004141"/>
    </source>
</evidence>
<comment type="subcellular location">
    <subcellularLocation>
        <location evidence="1 8">Membrane</location>
        <topology evidence="1 8">Multi-pass membrane protein</topology>
    </subcellularLocation>
</comment>
<feature type="transmembrane region" description="Helical" evidence="8">
    <location>
        <begin position="361"/>
        <end position="378"/>
    </location>
</feature>
<keyword evidence="5 8" id="KW-0812">Transmembrane</keyword>
<dbReference type="GO" id="GO:0016020">
    <property type="term" value="C:membrane"/>
    <property type="evidence" value="ECO:0007669"/>
    <property type="project" value="UniProtKB-SubCell"/>
</dbReference>
<evidence type="ECO:0000256" key="7">
    <source>
        <dbReference type="ARBA" id="ARBA00023136"/>
    </source>
</evidence>
<feature type="transmembrane region" description="Helical" evidence="8">
    <location>
        <begin position="184"/>
        <end position="201"/>
    </location>
</feature>
<dbReference type="PANTHER" id="PTHR11101:SF80">
    <property type="entry name" value="PHOSPHATE TRANSPORTER"/>
    <property type="match status" value="1"/>
</dbReference>
<keyword evidence="3 8" id="KW-0813">Transport</keyword>
<evidence type="ECO:0000256" key="6">
    <source>
        <dbReference type="ARBA" id="ARBA00022989"/>
    </source>
</evidence>
<dbReference type="GeneID" id="100909122"/>
<comment type="function">
    <text evidence="8">Sodium-phosphate symporter.</text>
</comment>
<keyword evidence="7 8" id="KW-0472">Membrane</keyword>
<feature type="transmembrane region" description="Helical" evidence="8">
    <location>
        <begin position="7"/>
        <end position="28"/>
    </location>
</feature>
<feature type="transmembrane region" description="Helical" evidence="8">
    <location>
        <begin position="449"/>
        <end position="474"/>
    </location>
</feature>
<feature type="transmembrane region" description="Helical" evidence="8">
    <location>
        <begin position="49"/>
        <end position="69"/>
    </location>
</feature>
<dbReference type="Pfam" id="PF01384">
    <property type="entry name" value="PHO4"/>
    <property type="match status" value="1"/>
</dbReference>
<dbReference type="PANTHER" id="PTHR11101">
    <property type="entry name" value="PHOSPHATE TRANSPORTER"/>
    <property type="match status" value="1"/>
</dbReference>
<dbReference type="RefSeq" id="XP_003742817.1">
    <property type="nucleotide sequence ID" value="XM_003742769.2"/>
</dbReference>
<evidence type="ECO:0000256" key="8">
    <source>
        <dbReference type="RuleBase" id="RU363058"/>
    </source>
</evidence>
<keyword evidence="4 8" id="KW-0592">Phosphate transport</keyword>
<accession>A0AAJ6VX47</accession>
<evidence type="ECO:0000256" key="4">
    <source>
        <dbReference type="ARBA" id="ARBA00022592"/>
    </source>
</evidence>
<sequence length="478" mass="51507">MWVDPDEVYWILISGFIVAFFLAFGVGANDVANSFGTSVGAKVLTLRQACILATIFEILGAVLLGYRVSETVRKDIYTPELYEGNEKTLMIGNLAALFGSAVWNILATFFALPISGTHSIIGAILGFTLVARGLRGINWIGLLKIISSWFVSPVLSGIVSFVIFFFIKSFILNKDEPLEPGLRALPLFYGFTVFVNVISVSHNGPKLLYLDDIPLWGALLLSLGISSLVMLVIWFYQVPKLRRDIAASLANEQAPTIAQTSALPNGAEKQRLTDGTAVEKYDRRASIASLEASILKAKTSEEEEKPEVAKLFSFLQVLTAIFGSFAHGGNDVSNAIGPLIALYLIYANGSVHQEDTTGSEWILLYGGFGICVGLWLWGRKVIQTVGEDLTKVTPTNGFSIEIGAATTVLAASKIGLPISTTHCKVGSIVCVGLAKSQKAVDWSLFKGIIAAWLLTLPITGGLTAIIMAILMHVVSNVN</sequence>
<dbReference type="AlphaFoldDB" id="A0AAJ6VX47"/>
<dbReference type="GO" id="GO:0005315">
    <property type="term" value="F:phosphate transmembrane transporter activity"/>
    <property type="evidence" value="ECO:0007669"/>
    <property type="project" value="InterPro"/>
</dbReference>
<evidence type="ECO:0000256" key="3">
    <source>
        <dbReference type="ARBA" id="ARBA00022448"/>
    </source>
</evidence>
<evidence type="ECO:0000313" key="9">
    <source>
        <dbReference type="Proteomes" id="UP000694867"/>
    </source>
</evidence>
<feature type="transmembrane region" description="Helical" evidence="8">
    <location>
        <begin position="119"/>
        <end position="137"/>
    </location>
</feature>
<gene>
    <name evidence="10" type="primary">LOC100909122</name>
</gene>
<feature type="transmembrane region" description="Helical" evidence="8">
    <location>
        <begin position="332"/>
        <end position="349"/>
    </location>
</feature>
<dbReference type="GO" id="GO:0035435">
    <property type="term" value="P:phosphate ion transmembrane transport"/>
    <property type="evidence" value="ECO:0007669"/>
    <property type="project" value="TreeGrafter"/>
</dbReference>
<reference evidence="10" key="1">
    <citation type="submission" date="2025-08" db="UniProtKB">
        <authorList>
            <consortium name="RefSeq"/>
        </authorList>
    </citation>
    <scope>IDENTIFICATION</scope>
</reference>
<feature type="transmembrane region" description="Helical" evidence="8">
    <location>
        <begin position="213"/>
        <end position="236"/>
    </location>
</feature>
<name>A0AAJ6VX47_9ACAR</name>
<comment type="similarity">
    <text evidence="2 8">Belongs to the inorganic phosphate transporter (PiT) (TC 2.A.20) family.</text>
</comment>
<keyword evidence="9" id="KW-1185">Reference proteome</keyword>
<evidence type="ECO:0000256" key="2">
    <source>
        <dbReference type="ARBA" id="ARBA00009916"/>
    </source>
</evidence>
<proteinExistence type="inferred from homology"/>
<evidence type="ECO:0000256" key="5">
    <source>
        <dbReference type="ARBA" id="ARBA00022692"/>
    </source>
</evidence>
<keyword evidence="6 8" id="KW-1133">Transmembrane helix</keyword>
<dbReference type="KEGG" id="goe:100909122"/>